<feature type="transmembrane region" description="Helical" evidence="1">
    <location>
        <begin position="121"/>
        <end position="139"/>
    </location>
</feature>
<feature type="transmembrane region" description="Helical" evidence="1">
    <location>
        <begin position="176"/>
        <end position="195"/>
    </location>
</feature>
<feature type="transmembrane region" description="Helical" evidence="1">
    <location>
        <begin position="28"/>
        <end position="48"/>
    </location>
</feature>
<keyword evidence="1" id="KW-0812">Transmembrane</keyword>
<evidence type="ECO:0000313" key="2">
    <source>
        <dbReference type="EMBL" id="CAD7281614.1"/>
    </source>
</evidence>
<accession>A0A7R9GHQ9</accession>
<dbReference type="EMBL" id="CAJPEX010003022">
    <property type="protein sequence ID" value="CAG0921766.1"/>
    <property type="molecule type" value="Genomic_DNA"/>
</dbReference>
<reference evidence="2" key="1">
    <citation type="submission" date="2020-11" db="EMBL/GenBank/DDBJ databases">
        <authorList>
            <person name="Tran Van P."/>
        </authorList>
    </citation>
    <scope>NUCLEOTIDE SEQUENCE</scope>
</reference>
<feature type="transmembrane region" description="Helical" evidence="1">
    <location>
        <begin position="250"/>
        <end position="272"/>
    </location>
</feature>
<feature type="transmembrane region" description="Helical" evidence="1">
    <location>
        <begin position="81"/>
        <end position="101"/>
    </location>
</feature>
<dbReference type="AlphaFoldDB" id="A0A7R9GHQ9"/>
<sequence length="323" mass="37161">MYDSKKFHLNSHYIANCTSEPEYVKGEFWGHFFAAGFLVSLALIQYVAILSRYFKAKFCPEYEFNGIVTRIAFPCNPRLSYTSYILPALILYVVLAFSTHIKEEGGFLETLLFFIHGNPHTYNWLAFIFYIVVELLENYESLHMPKYSSQVAFAFTIMTMAGVAYTHLIVRCAYDTLLHSFFFYSAVVSSSSLIAQMSAPRSFFLAALVCFSTAMTGIWLVTLATLAYVYPQVNRVDWMSQTTAQKMQAIPTIFFFDATFLFFGMCALFFIFRAVRGKRARANNWSFELVPRPDKADFRASANNCFYEPLDRFDSETKILEQP</sequence>
<evidence type="ECO:0000256" key="1">
    <source>
        <dbReference type="SAM" id="Phobius"/>
    </source>
</evidence>
<proteinExistence type="predicted"/>
<gene>
    <name evidence="2" type="ORF">NMOB1V02_LOCUS9254</name>
</gene>
<keyword evidence="1" id="KW-1133">Transmembrane helix</keyword>
<dbReference type="Proteomes" id="UP000678499">
    <property type="component" value="Unassembled WGS sequence"/>
</dbReference>
<name>A0A7R9GHQ9_9CRUS</name>
<dbReference type="EMBL" id="OA885059">
    <property type="protein sequence ID" value="CAD7281614.1"/>
    <property type="molecule type" value="Genomic_DNA"/>
</dbReference>
<feature type="transmembrane region" description="Helical" evidence="1">
    <location>
        <begin position="202"/>
        <end position="230"/>
    </location>
</feature>
<feature type="transmembrane region" description="Helical" evidence="1">
    <location>
        <begin position="151"/>
        <end position="170"/>
    </location>
</feature>
<evidence type="ECO:0000313" key="3">
    <source>
        <dbReference type="Proteomes" id="UP000678499"/>
    </source>
</evidence>
<keyword evidence="1" id="KW-0472">Membrane</keyword>
<protein>
    <submittedName>
        <fullName evidence="2">Uncharacterized protein</fullName>
    </submittedName>
</protein>
<keyword evidence="3" id="KW-1185">Reference proteome</keyword>
<organism evidence="2">
    <name type="scientific">Notodromas monacha</name>
    <dbReference type="NCBI Taxonomy" id="399045"/>
    <lineage>
        <taxon>Eukaryota</taxon>
        <taxon>Metazoa</taxon>
        <taxon>Ecdysozoa</taxon>
        <taxon>Arthropoda</taxon>
        <taxon>Crustacea</taxon>
        <taxon>Oligostraca</taxon>
        <taxon>Ostracoda</taxon>
        <taxon>Podocopa</taxon>
        <taxon>Podocopida</taxon>
        <taxon>Cypridocopina</taxon>
        <taxon>Cypridoidea</taxon>
        <taxon>Cyprididae</taxon>
        <taxon>Notodromas</taxon>
    </lineage>
</organism>